<dbReference type="AlphaFoldDB" id="A0A7S4PU94"/>
<dbReference type="PANTHER" id="PTHR23216">
    <property type="entry name" value="NUCLEOLAR AND COILED-BODY PHOSPHOPROTEIN 1"/>
    <property type="match status" value="1"/>
</dbReference>
<dbReference type="InterPro" id="IPR007718">
    <property type="entry name" value="Srp40_C"/>
</dbReference>
<organism evidence="3">
    <name type="scientific">Alexandrium monilatum</name>
    <dbReference type="NCBI Taxonomy" id="311494"/>
    <lineage>
        <taxon>Eukaryota</taxon>
        <taxon>Sar</taxon>
        <taxon>Alveolata</taxon>
        <taxon>Dinophyceae</taxon>
        <taxon>Gonyaulacales</taxon>
        <taxon>Pyrocystaceae</taxon>
        <taxon>Alexandrium</taxon>
    </lineage>
</organism>
<dbReference type="InterPro" id="IPR039191">
    <property type="entry name" value="Nopp140-like"/>
</dbReference>
<dbReference type="PANTHER" id="PTHR23216:SF1">
    <property type="entry name" value="NUCLEOLAR AND COILED-BODY PHOSPHOPROTEIN 1"/>
    <property type="match status" value="1"/>
</dbReference>
<evidence type="ECO:0000313" key="3">
    <source>
        <dbReference type="EMBL" id="CAE4562946.1"/>
    </source>
</evidence>
<sequence length="254" mass="27675">MAPIAPSDIYPAVRRFLTECGLQKTLKALDKETGVEADDAAPKSKKAKALAELVLTEACQLWLDARSAPAIETNGATPNGASERDAEKPKKKRKSLEAEAEAAEAETAPAEEEPPAEAPKKKRKREAEAQPEEPAAAEAEAEEAGEAEAEQPKKSKKKKDEKKAGTPFQRIDDEKWRKTLTDDKFIDNSHKAKQKFGGSAGDSWGDQAAEDLLKVKGKGFRKEMAKKKRASWRGGGEIDQGVNSVKFEDSSDEE</sequence>
<evidence type="ECO:0000256" key="1">
    <source>
        <dbReference type="SAM" id="MobiDB-lite"/>
    </source>
</evidence>
<gene>
    <name evidence="3" type="ORF">AMON00008_LOCUS2565</name>
</gene>
<feature type="compositionally biased region" description="Acidic residues" evidence="1">
    <location>
        <begin position="98"/>
        <end position="115"/>
    </location>
</feature>
<dbReference type="EMBL" id="HBNR01003696">
    <property type="protein sequence ID" value="CAE4562946.1"/>
    <property type="molecule type" value="Transcribed_RNA"/>
</dbReference>
<feature type="domain" description="Srp40 C-terminal" evidence="2">
    <location>
        <begin position="167"/>
        <end position="247"/>
    </location>
</feature>
<feature type="compositionally biased region" description="Acidic residues" evidence="1">
    <location>
        <begin position="139"/>
        <end position="149"/>
    </location>
</feature>
<dbReference type="InterPro" id="IPR006594">
    <property type="entry name" value="LisH"/>
</dbReference>
<name>A0A7S4PU94_9DINO</name>
<feature type="region of interest" description="Disordered" evidence="1">
    <location>
        <begin position="226"/>
        <end position="254"/>
    </location>
</feature>
<dbReference type="PROSITE" id="PS50896">
    <property type="entry name" value="LISH"/>
    <property type="match status" value="1"/>
</dbReference>
<accession>A0A7S4PU94</accession>
<evidence type="ECO:0000259" key="2">
    <source>
        <dbReference type="Pfam" id="PF05022"/>
    </source>
</evidence>
<dbReference type="Pfam" id="PF05022">
    <property type="entry name" value="SRP40_C"/>
    <property type="match status" value="1"/>
</dbReference>
<reference evidence="3" key="1">
    <citation type="submission" date="2021-01" db="EMBL/GenBank/DDBJ databases">
        <authorList>
            <person name="Corre E."/>
            <person name="Pelletier E."/>
            <person name="Niang G."/>
            <person name="Scheremetjew M."/>
            <person name="Finn R."/>
            <person name="Kale V."/>
            <person name="Holt S."/>
            <person name="Cochrane G."/>
            <person name="Meng A."/>
            <person name="Brown T."/>
            <person name="Cohen L."/>
        </authorList>
    </citation>
    <scope>NUCLEOTIDE SEQUENCE</scope>
    <source>
        <strain evidence="3">CCMP3105</strain>
    </source>
</reference>
<proteinExistence type="predicted"/>
<dbReference type="SMART" id="SM00667">
    <property type="entry name" value="LisH"/>
    <property type="match status" value="1"/>
</dbReference>
<feature type="region of interest" description="Disordered" evidence="1">
    <location>
        <begin position="68"/>
        <end position="177"/>
    </location>
</feature>
<dbReference type="GO" id="GO:0005730">
    <property type="term" value="C:nucleolus"/>
    <property type="evidence" value="ECO:0007669"/>
    <property type="project" value="InterPro"/>
</dbReference>
<protein>
    <recommendedName>
        <fullName evidence="2">Srp40 C-terminal domain-containing protein</fullName>
    </recommendedName>
</protein>